<proteinExistence type="predicted"/>
<name>A0A5E4MFL1_9HEMI</name>
<accession>A0A5E4MFL1</accession>
<dbReference type="EMBL" id="CABPRJ010000553">
    <property type="protein sequence ID" value="VVC30939.1"/>
    <property type="molecule type" value="Genomic_DNA"/>
</dbReference>
<evidence type="ECO:0000313" key="1">
    <source>
        <dbReference type="EMBL" id="VVC30939.1"/>
    </source>
</evidence>
<sequence length="138" mass="16082">MNKSQKALLINNLKECLSYLSPNVEQQVSKDENRHIAKLLTSIISGINLVKELLTQHKEAVCWKKEYDTILQLINEETRRGRFFTKTQFCHFFEDRFGLKGHHSIRKHINALATEGYITFHEKEAPGNNRRIKVMEAA</sequence>
<gene>
    <name evidence="1" type="ORF">CINCED_3A011212</name>
</gene>
<evidence type="ECO:0000313" key="2">
    <source>
        <dbReference type="Proteomes" id="UP000325440"/>
    </source>
</evidence>
<organism evidence="1 2">
    <name type="scientific">Cinara cedri</name>
    <dbReference type="NCBI Taxonomy" id="506608"/>
    <lineage>
        <taxon>Eukaryota</taxon>
        <taxon>Metazoa</taxon>
        <taxon>Ecdysozoa</taxon>
        <taxon>Arthropoda</taxon>
        <taxon>Hexapoda</taxon>
        <taxon>Insecta</taxon>
        <taxon>Pterygota</taxon>
        <taxon>Neoptera</taxon>
        <taxon>Paraneoptera</taxon>
        <taxon>Hemiptera</taxon>
        <taxon>Sternorrhyncha</taxon>
        <taxon>Aphidomorpha</taxon>
        <taxon>Aphidoidea</taxon>
        <taxon>Aphididae</taxon>
        <taxon>Lachninae</taxon>
        <taxon>Cinara</taxon>
    </lineage>
</organism>
<reference evidence="1 2" key="1">
    <citation type="submission" date="2019-08" db="EMBL/GenBank/DDBJ databases">
        <authorList>
            <person name="Alioto T."/>
            <person name="Alioto T."/>
            <person name="Gomez Garrido J."/>
        </authorList>
    </citation>
    <scope>NUCLEOTIDE SEQUENCE [LARGE SCALE GENOMIC DNA]</scope>
</reference>
<protein>
    <submittedName>
        <fullName evidence="1">Uncharacterized protein</fullName>
    </submittedName>
</protein>
<dbReference type="Proteomes" id="UP000325440">
    <property type="component" value="Unassembled WGS sequence"/>
</dbReference>
<keyword evidence="2" id="KW-1185">Reference proteome</keyword>
<dbReference type="AlphaFoldDB" id="A0A5E4MFL1"/>